<dbReference type="Proteomes" id="UP001231649">
    <property type="component" value="Chromosome 5"/>
</dbReference>
<proteinExistence type="predicted"/>
<comment type="caution">
    <text evidence="1">The sequence shown here is derived from an EMBL/GenBank/DDBJ whole genome shotgun (WGS) entry which is preliminary data.</text>
</comment>
<evidence type="ECO:0000313" key="2">
    <source>
        <dbReference type="Proteomes" id="UP001231649"/>
    </source>
</evidence>
<name>A0ACC2RA29_9NEOP</name>
<keyword evidence="2" id="KW-1185">Reference proteome</keyword>
<evidence type="ECO:0000313" key="1">
    <source>
        <dbReference type="EMBL" id="KAJ8735166.1"/>
    </source>
</evidence>
<protein>
    <submittedName>
        <fullName evidence="1">Uncharacterized protein</fullName>
    </submittedName>
</protein>
<accession>A0ACC2RA29</accession>
<sequence length="497" mass="53149">MMATTKNEYHFEGEAECGAEGSGAESPPRLPPLGYAHPALSPSHSRSYQELRPAAAHARDMQAYAHLEEVFKPGTPGSTDGAYLRRSSPDLSPSPERRDDFRHYETYAPAPQPPPYSHDHHHHVDHGGGGGGGAVYSRCAYAAGSPYFGNGAEITAQPQIWTSSAGGSPQYGGGVVLGEEYAEAGAEAAGAGGGGAGGGSLPAFSARFGGAFACATSRPNPVYGAGALTAQPYSHQEVWNLESNRRPQMSASASLSAIDMAEFFTEGRECVNCGAIHTPLWRRDGTGHYLCNACGLYNKMNGMNRPLKQPRRLVRQRLAAPHAPPHDMGTKRPGMSCTNCQTTTTSLWRRNSLGETVCNACGLYYKLHNINRPLAMKKDSIQTRKRKPKNSIKAERNIKAAVQRTVTSGVKIENLLESGSGATGGARSPLALNYYVQHALKVEEPPPAHAHAAHAAHHAHAAHAGHAAHAAHQLYDDEYRRAADERLERPTVVSMGS</sequence>
<organism evidence="1 2">
    <name type="scientific">Mythimna loreyi</name>
    <dbReference type="NCBI Taxonomy" id="667449"/>
    <lineage>
        <taxon>Eukaryota</taxon>
        <taxon>Metazoa</taxon>
        <taxon>Ecdysozoa</taxon>
        <taxon>Arthropoda</taxon>
        <taxon>Hexapoda</taxon>
        <taxon>Insecta</taxon>
        <taxon>Pterygota</taxon>
        <taxon>Neoptera</taxon>
        <taxon>Endopterygota</taxon>
        <taxon>Lepidoptera</taxon>
        <taxon>Glossata</taxon>
        <taxon>Ditrysia</taxon>
        <taxon>Noctuoidea</taxon>
        <taxon>Noctuidae</taxon>
        <taxon>Noctuinae</taxon>
        <taxon>Hadenini</taxon>
        <taxon>Mythimna</taxon>
    </lineage>
</organism>
<gene>
    <name evidence="1" type="ORF">PYW08_014416</name>
</gene>
<reference evidence="1" key="1">
    <citation type="submission" date="2023-03" db="EMBL/GenBank/DDBJ databases">
        <title>Chromosome-level genomes of two armyworms, Mythimna separata and Mythimna loreyi, provide insights into the biosynthesis and reception of sex pheromones.</title>
        <authorList>
            <person name="Zhao H."/>
        </authorList>
    </citation>
    <scope>NUCLEOTIDE SEQUENCE</scope>
    <source>
        <strain evidence="1">BeijingLab</strain>
    </source>
</reference>
<dbReference type="EMBL" id="CM056781">
    <property type="protein sequence ID" value="KAJ8735166.1"/>
    <property type="molecule type" value="Genomic_DNA"/>
</dbReference>